<evidence type="ECO:0000313" key="3">
    <source>
        <dbReference type="Proteomes" id="UP000199534"/>
    </source>
</evidence>
<keyword evidence="1" id="KW-1133">Transmembrane helix</keyword>
<organism evidence="2 3">
    <name type="scientific">Robiginitalea myxolifaciens</name>
    <dbReference type="NCBI Taxonomy" id="400055"/>
    <lineage>
        <taxon>Bacteria</taxon>
        <taxon>Pseudomonadati</taxon>
        <taxon>Bacteroidota</taxon>
        <taxon>Flavobacteriia</taxon>
        <taxon>Flavobacteriales</taxon>
        <taxon>Flavobacteriaceae</taxon>
        <taxon>Robiginitalea</taxon>
    </lineage>
</organism>
<feature type="transmembrane region" description="Helical" evidence="1">
    <location>
        <begin position="38"/>
        <end position="58"/>
    </location>
</feature>
<reference evidence="2 3" key="1">
    <citation type="submission" date="2016-10" db="EMBL/GenBank/DDBJ databases">
        <authorList>
            <person name="de Groot N.N."/>
        </authorList>
    </citation>
    <scope>NUCLEOTIDE SEQUENCE [LARGE SCALE GENOMIC DNA]</scope>
    <source>
        <strain evidence="2 3">DSM 21019</strain>
    </source>
</reference>
<dbReference type="AlphaFoldDB" id="A0A1I6G467"/>
<feature type="transmembrane region" description="Helical" evidence="1">
    <location>
        <begin position="110"/>
        <end position="131"/>
    </location>
</feature>
<gene>
    <name evidence="2" type="ORF">SAMN04490243_1214</name>
</gene>
<keyword evidence="1" id="KW-0812">Transmembrane</keyword>
<dbReference type="Proteomes" id="UP000199534">
    <property type="component" value="Unassembled WGS sequence"/>
</dbReference>
<dbReference type="EMBL" id="FOYQ01000001">
    <property type="protein sequence ID" value="SFR36994.1"/>
    <property type="molecule type" value="Genomic_DNA"/>
</dbReference>
<keyword evidence="1" id="KW-0472">Membrane</keyword>
<evidence type="ECO:0000256" key="1">
    <source>
        <dbReference type="SAM" id="Phobius"/>
    </source>
</evidence>
<proteinExistence type="predicted"/>
<dbReference type="InterPro" id="IPR046513">
    <property type="entry name" value="DUF6691"/>
</dbReference>
<dbReference type="RefSeq" id="WP_092981483.1">
    <property type="nucleotide sequence ID" value="NZ_FOYQ01000001.1"/>
</dbReference>
<evidence type="ECO:0000313" key="2">
    <source>
        <dbReference type="EMBL" id="SFR36994.1"/>
    </source>
</evidence>
<accession>A0A1I6G467</accession>
<dbReference type="Pfam" id="PF20398">
    <property type="entry name" value="DUF6691"/>
    <property type="match status" value="1"/>
</dbReference>
<dbReference type="STRING" id="400055.SAMN04490243_1214"/>
<feature type="transmembrane region" description="Helical" evidence="1">
    <location>
        <begin position="79"/>
        <end position="104"/>
    </location>
</feature>
<protein>
    <submittedName>
        <fullName evidence="2">Uncharacterized protein</fullName>
    </submittedName>
</protein>
<sequence length="137" mass="15132">MRSLGYLLIGIFFGITMFKSEAASWFRIYEMFKFDAFHMYGIIGTAVGIGVVMVWVIKRFRVRSFYGTPITFDNKETKIVRYAMGGLIFGLGWGLAGACPGPIFTLAGAGYLPILVVLAAAILGTYAYGLLRDKLPH</sequence>
<dbReference type="OrthoDB" id="9790409at2"/>
<keyword evidence="3" id="KW-1185">Reference proteome</keyword>
<name>A0A1I6G467_9FLAO</name>